<dbReference type="NCBIfam" id="TIGR02209">
    <property type="entry name" value="ftsL_broad"/>
    <property type="match status" value="1"/>
</dbReference>
<evidence type="ECO:0000256" key="8">
    <source>
        <dbReference type="NCBIfam" id="TIGR02209"/>
    </source>
</evidence>
<dbReference type="EMBL" id="VTOW01000001">
    <property type="protein sequence ID" value="NKE70392.1"/>
    <property type="molecule type" value="Genomic_DNA"/>
</dbReference>
<evidence type="ECO:0000256" key="4">
    <source>
        <dbReference type="ARBA" id="ARBA00022692"/>
    </source>
</evidence>
<keyword evidence="7" id="KW-0131">Cell cycle</keyword>
<accession>A0A7X6DNC6</accession>
<organism evidence="10 11">
    <name type="scientific">Candidatus Manganitrophus noduliformans</name>
    <dbReference type="NCBI Taxonomy" id="2606439"/>
    <lineage>
        <taxon>Bacteria</taxon>
        <taxon>Pseudomonadati</taxon>
        <taxon>Nitrospirota</taxon>
        <taxon>Nitrospiria</taxon>
        <taxon>Candidatus Troglogloeales</taxon>
        <taxon>Candidatus Manganitrophaceae</taxon>
        <taxon>Candidatus Manganitrophus</taxon>
    </lineage>
</organism>
<keyword evidence="6 9" id="KW-0472">Membrane</keyword>
<evidence type="ECO:0000256" key="2">
    <source>
        <dbReference type="ARBA" id="ARBA00022475"/>
    </source>
</evidence>
<keyword evidence="11" id="KW-1185">Reference proteome</keyword>
<keyword evidence="5 9" id="KW-1133">Transmembrane helix</keyword>
<evidence type="ECO:0000256" key="6">
    <source>
        <dbReference type="ARBA" id="ARBA00023136"/>
    </source>
</evidence>
<keyword evidence="2" id="KW-1003">Cell membrane</keyword>
<evidence type="ECO:0000313" key="10">
    <source>
        <dbReference type="EMBL" id="NKE70392.1"/>
    </source>
</evidence>
<gene>
    <name evidence="10" type="primary">ftsL</name>
    <name evidence="10" type="ORF">MNODULE_06525</name>
</gene>
<dbReference type="HAMAP" id="MF_00910">
    <property type="entry name" value="FtsL"/>
    <property type="match status" value="1"/>
</dbReference>
<name>A0A7X6DNC6_9BACT</name>
<reference evidence="10 11" key="1">
    <citation type="journal article" date="2020" name="Nature">
        <title>Bacterial chemolithoautotrophy via manganese oxidation.</title>
        <authorList>
            <person name="Yu H."/>
            <person name="Leadbetter J.R."/>
        </authorList>
    </citation>
    <scope>NUCLEOTIDE SEQUENCE [LARGE SCALE GENOMIC DNA]</scope>
    <source>
        <strain evidence="10 11">Mn-1</strain>
    </source>
</reference>
<dbReference type="Proteomes" id="UP000534783">
    <property type="component" value="Unassembled WGS sequence"/>
</dbReference>
<dbReference type="AlphaFoldDB" id="A0A7X6DNC6"/>
<comment type="caution">
    <text evidence="10">The sequence shown here is derived from an EMBL/GenBank/DDBJ whole genome shotgun (WGS) entry which is preliminary data.</text>
</comment>
<sequence>MNEWFRQLESRIAFLFLGGAILFFAFLSLWQRNQMIHLGYEIEQLHQQKAELRRIHQTLLVEAESLSAIERVEQIAARQLKMSPVLPEQRVYIRQARDERGTPEGTGGRAQ</sequence>
<dbReference type="Pfam" id="PF04999">
    <property type="entry name" value="FtsL"/>
    <property type="match status" value="1"/>
</dbReference>
<keyword evidence="3 10" id="KW-0132">Cell division</keyword>
<comment type="subcellular location">
    <subcellularLocation>
        <location evidence="1">Cell membrane</location>
        <topology evidence="1">Single-pass type II membrane protein</topology>
    </subcellularLocation>
</comment>
<keyword evidence="4 9" id="KW-0812">Transmembrane</keyword>
<evidence type="ECO:0000256" key="1">
    <source>
        <dbReference type="ARBA" id="ARBA00004401"/>
    </source>
</evidence>
<proteinExistence type="inferred from homology"/>
<dbReference type="GO" id="GO:0005886">
    <property type="term" value="C:plasma membrane"/>
    <property type="evidence" value="ECO:0007669"/>
    <property type="project" value="UniProtKB-SubCell"/>
</dbReference>
<dbReference type="GO" id="GO:0051301">
    <property type="term" value="P:cell division"/>
    <property type="evidence" value="ECO:0007669"/>
    <property type="project" value="UniProtKB-KW"/>
</dbReference>
<protein>
    <recommendedName>
        <fullName evidence="8">Cell division protein FtsL</fullName>
    </recommendedName>
</protein>
<dbReference type="RefSeq" id="WP_168058644.1">
    <property type="nucleotide sequence ID" value="NZ_VTOW01000001.1"/>
</dbReference>
<evidence type="ECO:0000313" key="11">
    <source>
        <dbReference type="Proteomes" id="UP000534783"/>
    </source>
</evidence>
<evidence type="ECO:0000256" key="9">
    <source>
        <dbReference type="SAM" id="Phobius"/>
    </source>
</evidence>
<evidence type="ECO:0000256" key="3">
    <source>
        <dbReference type="ARBA" id="ARBA00022618"/>
    </source>
</evidence>
<evidence type="ECO:0000256" key="5">
    <source>
        <dbReference type="ARBA" id="ARBA00022989"/>
    </source>
</evidence>
<feature type="transmembrane region" description="Helical" evidence="9">
    <location>
        <begin position="12"/>
        <end position="30"/>
    </location>
</feature>
<evidence type="ECO:0000256" key="7">
    <source>
        <dbReference type="ARBA" id="ARBA00023306"/>
    </source>
</evidence>
<dbReference type="InterPro" id="IPR011922">
    <property type="entry name" value="Cell_div_FtsL"/>
</dbReference>